<sequence length="290" mass="32575">MRPRLPHNQSFRAAAHVSQIRRPASTPTASASPLSVAATQCRRHPVPRRSVSPASASPLSVVSQCLAAQCRRHPVYRSSVSPQPSVSPASSASPLSVAGANNTIHIVQAFIRSEQEPDYDWALRQLRTMMFLNNISAPQVFFSDAELALINALEATFPGIPHLLCLWHVVKIVETHTRRNTFRQVRDDEASTSTGVKWKDSEAHRNFCDAFLRVIRSTSEKEFKFIRRELHMLSHVEASYIDDVWFSLWKRRLVRNWTNGVVHFGLQATSRVDGYDATMKAWLGTSMGTS</sequence>
<dbReference type="PANTHER" id="PTHR31569">
    <property type="entry name" value="SWIM-TYPE DOMAIN-CONTAINING PROTEIN"/>
    <property type="match status" value="1"/>
</dbReference>
<dbReference type="OrthoDB" id="127374at2759"/>
<feature type="region of interest" description="Disordered" evidence="1">
    <location>
        <begin position="1"/>
        <end position="36"/>
    </location>
</feature>
<organism evidence="3 4">
    <name type="scientific">Phytophthora rubi</name>
    <dbReference type="NCBI Taxonomy" id="129364"/>
    <lineage>
        <taxon>Eukaryota</taxon>
        <taxon>Sar</taxon>
        <taxon>Stramenopiles</taxon>
        <taxon>Oomycota</taxon>
        <taxon>Peronosporomycetes</taxon>
        <taxon>Peronosporales</taxon>
        <taxon>Peronosporaceae</taxon>
        <taxon>Phytophthora</taxon>
    </lineage>
</organism>
<gene>
    <name evidence="3" type="ORF">PR002_g9943</name>
</gene>
<dbReference type="Proteomes" id="UP000435112">
    <property type="component" value="Unassembled WGS sequence"/>
</dbReference>
<evidence type="ECO:0000313" key="4">
    <source>
        <dbReference type="Proteomes" id="UP000435112"/>
    </source>
</evidence>
<dbReference type="InterPro" id="IPR052579">
    <property type="entry name" value="Zinc_finger_SWIM"/>
</dbReference>
<proteinExistence type="predicted"/>
<dbReference type="InterPro" id="IPR018289">
    <property type="entry name" value="MULE_transposase_dom"/>
</dbReference>
<dbReference type="PANTHER" id="PTHR31569:SF4">
    <property type="entry name" value="SWIM-TYPE DOMAIN-CONTAINING PROTEIN"/>
    <property type="match status" value="1"/>
</dbReference>
<evidence type="ECO:0000259" key="2">
    <source>
        <dbReference type="Pfam" id="PF10551"/>
    </source>
</evidence>
<accession>A0A6A3MD52</accession>
<feature type="compositionally biased region" description="Low complexity" evidence="1">
    <location>
        <begin position="23"/>
        <end position="36"/>
    </location>
</feature>
<comment type="caution">
    <text evidence="3">The sequence shown here is derived from an EMBL/GenBank/DDBJ whole genome shotgun (WGS) entry which is preliminary data.</text>
</comment>
<dbReference type="Pfam" id="PF10551">
    <property type="entry name" value="MULE"/>
    <property type="match status" value="1"/>
</dbReference>
<evidence type="ECO:0000256" key="1">
    <source>
        <dbReference type="SAM" id="MobiDB-lite"/>
    </source>
</evidence>
<reference evidence="3 4" key="1">
    <citation type="submission" date="2018-09" db="EMBL/GenBank/DDBJ databases">
        <title>Genomic investigation of the strawberry pathogen Phytophthora fragariae indicates pathogenicity is determined by transcriptional variation in three key races.</title>
        <authorList>
            <person name="Adams T.M."/>
            <person name="Armitage A.D."/>
            <person name="Sobczyk M.K."/>
            <person name="Bates H.J."/>
            <person name="Dunwell J.M."/>
            <person name="Nellist C.F."/>
            <person name="Harrison R.J."/>
        </authorList>
    </citation>
    <scope>NUCLEOTIDE SEQUENCE [LARGE SCALE GENOMIC DNA]</scope>
    <source>
        <strain evidence="3 4">SCRP324</strain>
    </source>
</reference>
<evidence type="ECO:0000313" key="3">
    <source>
        <dbReference type="EMBL" id="KAE9030229.1"/>
    </source>
</evidence>
<dbReference type="EMBL" id="QXFU01000547">
    <property type="protein sequence ID" value="KAE9030229.1"/>
    <property type="molecule type" value="Genomic_DNA"/>
</dbReference>
<name>A0A6A3MD52_9STRA</name>
<dbReference type="AlphaFoldDB" id="A0A6A3MD52"/>
<feature type="domain" description="MULE transposase" evidence="2">
    <location>
        <begin position="100"/>
        <end position="171"/>
    </location>
</feature>
<protein>
    <recommendedName>
        <fullName evidence="2">MULE transposase domain-containing protein</fullName>
    </recommendedName>
</protein>